<dbReference type="InterPro" id="IPR003961">
    <property type="entry name" value="FN3_dom"/>
</dbReference>
<name>A0ABQ9IKX4_9NEOP</name>
<dbReference type="InterPro" id="IPR036116">
    <property type="entry name" value="FN3_sf"/>
</dbReference>
<dbReference type="Pfam" id="PF00041">
    <property type="entry name" value="fn3"/>
    <property type="match status" value="1"/>
</dbReference>
<protein>
    <recommendedName>
        <fullName evidence="1">Fibronectin type-III domain-containing protein</fullName>
    </recommendedName>
</protein>
<reference evidence="2 3" key="1">
    <citation type="submission" date="2023-02" db="EMBL/GenBank/DDBJ databases">
        <title>LHISI_Scaffold_Assembly.</title>
        <authorList>
            <person name="Stuart O.P."/>
            <person name="Cleave R."/>
            <person name="Magrath M.J.L."/>
            <person name="Mikheyev A.S."/>
        </authorList>
    </citation>
    <scope>NUCLEOTIDE SEQUENCE [LARGE SCALE GENOMIC DNA]</scope>
    <source>
        <strain evidence="2">Daus_M_001</strain>
        <tissue evidence="2">Leg muscle</tissue>
    </source>
</reference>
<dbReference type="CDD" id="cd00063">
    <property type="entry name" value="FN3"/>
    <property type="match status" value="1"/>
</dbReference>
<sequence length="218" mass="24723">MQRKLQGDGRSGIGVDYKPQAVNVMLVNFVMIGFRRRATQGRSYKPSETIHPKFLNPDSPTWTFRTRLQCVVFVVQNESQQLVVGPAAAHGDWRDVIVPVVPSEQLTQRVSYLIKGLEPVTQYEAKVQARNRFGWGRESDGFQFLTRSAGQWHLTAPVTPPPPISLPPPTFFKTLLVETCKIRVIISRQTRLQTLVLLYCVSNWTTACLDTPWTVLDQ</sequence>
<organism evidence="2 3">
    <name type="scientific">Dryococelus australis</name>
    <dbReference type="NCBI Taxonomy" id="614101"/>
    <lineage>
        <taxon>Eukaryota</taxon>
        <taxon>Metazoa</taxon>
        <taxon>Ecdysozoa</taxon>
        <taxon>Arthropoda</taxon>
        <taxon>Hexapoda</taxon>
        <taxon>Insecta</taxon>
        <taxon>Pterygota</taxon>
        <taxon>Neoptera</taxon>
        <taxon>Polyneoptera</taxon>
        <taxon>Phasmatodea</taxon>
        <taxon>Verophasmatodea</taxon>
        <taxon>Anareolatae</taxon>
        <taxon>Phasmatidae</taxon>
        <taxon>Eurycanthinae</taxon>
        <taxon>Dryococelus</taxon>
    </lineage>
</organism>
<dbReference type="EMBL" id="JARBHB010000001">
    <property type="protein sequence ID" value="KAJ8897311.1"/>
    <property type="molecule type" value="Genomic_DNA"/>
</dbReference>
<dbReference type="Proteomes" id="UP001159363">
    <property type="component" value="Chromosome 1"/>
</dbReference>
<dbReference type="Gene3D" id="2.60.40.10">
    <property type="entry name" value="Immunoglobulins"/>
    <property type="match status" value="1"/>
</dbReference>
<evidence type="ECO:0000313" key="2">
    <source>
        <dbReference type="EMBL" id="KAJ8897311.1"/>
    </source>
</evidence>
<dbReference type="InterPro" id="IPR013783">
    <property type="entry name" value="Ig-like_fold"/>
</dbReference>
<comment type="caution">
    <text evidence="2">The sequence shown here is derived from an EMBL/GenBank/DDBJ whole genome shotgun (WGS) entry which is preliminary data.</text>
</comment>
<dbReference type="PROSITE" id="PS50853">
    <property type="entry name" value="FN3"/>
    <property type="match status" value="1"/>
</dbReference>
<evidence type="ECO:0000313" key="3">
    <source>
        <dbReference type="Proteomes" id="UP001159363"/>
    </source>
</evidence>
<dbReference type="SUPFAM" id="SSF49265">
    <property type="entry name" value="Fibronectin type III"/>
    <property type="match status" value="1"/>
</dbReference>
<accession>A0ABQ9IKX4</accession>
<feature type="domain" description="Fibronectin type-III" evidence="1">
    <location>
        <begin position="56"/>
        <end position="149"/>
    </location>
</feature>
<evidence type="ECO:0000259" key="1">
    <source>
        <dbReference type="PROSITE" id="PS50853"/>
    </source>
</evidence>
<proteinExistence type="predicted"/>
<keyword evidence="3" id="KW-1185">Reference proteome</keyword>
<gene>
    <name evidence="2" type="ORF">PR048_002657</name>
</gene>